<dbReference type="PANTHER" id="PTHR12329:SF16">
    <property type="entry name" value="BAG FAMILY MOLECULAR CHAPERONE REGULATOR 1"/>
    <property type="match status" value="1"/>
</dbReference>
<dbReference type="SUPFAM" id="SSF54236">
    <property type="entry name" value="Ubiquitin-like"/>
    <property type="match status" value="1"/>
</dbReference>
<sequence>MARPGAPAEKIDWEMRPGGMLVQKRDETAEQSMSGATIRVKVSHGAVYHEVTISPYATFGDLKKLLVQPTGLQAREQRILYRGKEKDSGDYLHLVGVKDKAKVVLIEDPESRERKQEESRHNERILRTSKAVSAIKSEVDKLAERVLTVENDVHRRVEVPESEFDSLTEALMMLLLKLDGIEAFGDAKAQRRIQVRRVQKFVEALDALKMKNSSPPSVAAKEQSPAKNSSSSSNAAAIVVTTQWETFETSAGNFISTPPKPATTAIETDWERFVRVFEISLP</sequence>
<dbReference type="KEGG" id="smo:SELMODRAFT_99632"/>
<dbReference type="InterPro" id="IPR039773">
    <property type="entry name" value="BAG_chaperone_regulator"/>
</dbReference>
<dbReference type="InterPro" id="IPR036533">
    <property type="entry name" value="BAG_dom_sf"/>
</dbReference>
<dbReference type="Proteomes" id="UP000001514">
    <property type="component" value="Unassembled WGS sequence"/>
</dbReference>
<dbReference type="GO" id="GO:0050821">
    <property type="term" value="P:protein stabilization"/>
    <property type="evidence" value="ECO:0000318"/>
    <property type="project" value="GO_Central"/>
</dbReference>
<evidence type="ECO:0000313" key="6">
    <source>
        <dbReference type="Proteomes" id="UP000001514"/>
    </source>
</evidence>
<dbReference type="PROSITE" id="PS51035">
    <property type="entry name" value="BAG"/>
    <property type="match status" value="1"/>
</dbReference>
<protein>
    <recommendedName>
        <fullName evidence="7">Ubiquitin-like domain-containing protein</fullName>
    </recommendedName>
</protein>
<evidence type="ECO:0000256" key="1">
    <source>
        <dbReference type="ARBA" id="ARBA00023186"/>
    </source>
</evidence>
<keyword evidence="6" id="KW-1185">Reference proteome</keyword>
<dbReference type="eggNOG" id="KOG4361">
    <property type="taxonomic scope" value="Eukaryota"/>
</dbReference>
<dbReference type="PROSITE" id="PS50053">
    <property type="entry name" value="UBIQUITIN_2"/>
    <property type="match status" value="1"/>
</dbReference>
<accession>D8RR70</accession>
<dbReference type="OMA" id="THEICIS"/>
<dbReference type="OrthoDB" id="417450at2759"/>
<dbReference type="InterPro" id="IPR003103">
    <property type="entry name" value="BAG_domain"/>
</dbReference>
<evidence type="ECO:0000256" key="2">
    <source>
        <dbReference type="SAM" id="MobiDB-lite"/>
    </source>
</evidence>
<dbReference type="Pfam" id="PF00240">
    <property type="entry name" value="ubiquitin"/>
    <property type="match status" value="1"/>
</dbReference>
<evidence type="ECO:0008006" key="7">
    <source>
        <dbReference type="Google" id="ProtNLM"/>
    </source>
</evidence>
<dbReference type="InterPro" id="IPR029071">
    <property type="entry name" value="Ubiquitin-like_domsf"/>
</dbReference>
<evidence type="ECO:0000313" key="5">
    <source>
        <dbReference type="EMBL" id="EFJ25347.1"/>
    </source>
</evidence>
<reference evidence="5 6" key="1">
    <citation type="journal article" date="2011" name="Science">
        <title>The Selaginella genome identifies genetic changes associated with the evolution of vascular plants.</title>
        <authorList>
            <person name="Banks J.A."/>
            <person name="Nishiyama T."/>
            <person name="Hasebe M."/>
            <person name="Bowman J.L."/>
            <person name="Gribskov M."/>
            <person name="dePamphilis C."/>
            <person name="Albert V.A."/>
            <person name="Aono N."/>
            <person name="Aoyama T."/>
            <person name="Ambrose B.A."/>
            <person name="Ashton N.W."/>
            <person name="Axtell M.J."/>
            <person name="Barker E."/>
            <person name="Barker M.S."/>
            <person name="Bennetzen J.L."/>
            <person name="Bonawitz N.D."/>
            <person name="Chapple C."/>
            <person name="Cheng C."/>
            <person name="Correa L.G."/>
            <person name="Dacre M."/>
            <person name="DeBarry J."/>
            <person name="Dreyer I."/>
            <person name="Elias M."/>
            <person name="Engstrom E.M."/>
            <person name="Estelle M."/>
            <person name="Feng L."/>
            <person name="Finet C."/>
            <person name="Floyd S.K."/>
            <person name="Frommer W.B."/>
            <person name="Fujita T."/>
            <person name="Gramzow L."/>
            <person name="Gutensohn M."/>
            <person name="Harholt J."/>
            <person name="Hattori M."/>
            <person name="Heyl A."/>
            <person name="Hirai T."/>
            <person name="Hiwatashi Y."/>
            <person name="Ishikawa M."/>
            <person name="Iwata M."/>
            <person name="Karol K.G."/>
            <person name="Koehler B."/>
            <person name="Kolukisaoglu U."/>
            <person name="Kubo M."/>
            <person name="Kurata T."/>
            <person name="Lalonde S."/>
            <person name="Li K."/>
            <person name="Li Y."/>
            <person name="Litt A."/>
            <person name="Lyons E."/>
            <person name="Manning G."/>
            <person name="Maruyama T."/>
            <person name="Michael T.P."/>
            <person name="Mikami K."/>
            <person name="Miyazaki S."/>
            <person name="Morinaga S."/>
            <person name="Murata T."/>
            <person name="Mueller-Roeber B."/>
            <person name="Nelson D.R."/>
            <person name="Obara M."/>
            <person name="Oguri Y."/>
            <person name="Olmstead R.G."/>
            <person name="Onodera N."/>
            <person name="Petersen B.L."/>
            <person name="Pils B."/>
            <person name="Prigge M."/>
            <person name="Rensing S.A."/>
            <person name="Riano-Pachon D.M."/>
            <person name="Roberts A.W."/>
            <person name="Sato Y."/>
            <person name="Scheller H.V."/>
            <person name="Schulz B."/>
            <person name="Schulz C."/>
            <person name="Shakirov E.V."/>
            <person name="Shibagaki N."/>
            <person name="Shinohara N."/>
            <person name="Shippen D.E."/>
            <person name="Soerensen I."/>
            <person name="Sotooka R."/>
            <person name="Sugimoto N."/>
            <person name="Sugita M."/>
            <person name="Sumikawa N."/>
            <person name="Tanurdzic M."/>
            <person name="Theissen G."/>
            <person name="Ulvskov P."/>
            <person name="Wakazuki S."/>
            <person name="Weng J.K."/>
            <person name="Willats W.W."/>
            <person name="Wipf D."/>
            <person name="Wolf P.G."/>
            <person name="Yang L."/>
            <person name="Zimmer A.D."/>
            <person name="Zhu Q."/>
            <person name="Mitros T."/>
            <person name="Hellsten U."/>
            <person name="Loque D."/>
            <person name="Otillar R."/>
            <person name="Salamov A."/>
            <person name="Schmutz J."/>
            <person name="Shapiro H."/>
            <person name="Lindquist E."/>
            <person name="Lucas S."/>
            <person name="Rokhsar D."/>
            <person name="Grigoriev I.V."/>
        </authorList>
    </citation>
    <scope>NUCLEOTIDE SEQUENCE [LARGE SCALE GENOMIC DNA]</scope>
</reference>
<proteinExistence type="predicted"/>
<dbReference type="GO" id="GO:0005737">
    <property type="term" value="C:cytoplasm"/>
    <property type="evidence" value="ECO:0000318"/>
    <property type="project" value="GO_Central"/>
</dbReference>
<dbReference type="InterPro" id="IPR000626">
    <property type="entry name" value="Ubiquitin-like_dom"/>
</dbReference>
<evidence type="ECO:0000259" key="3">
    <source>
        <dbReference type="PROSITE" id="PS50053"/>
    </source>
</evidence>
<dbReference type="Gene3D" id="3.10.20.90">
    <property type="entry name" value="Phosphatidylinositol 3-kinase Catalytic Subunit, Chain A, domain 1"/>
    <property type="match status" value="1"/>
</dbReference>
<feature type="region of interest" description="Disordered" evidence="2">
    <location>
        <begin position="212"/>
        <end position="232"/>
    </location>
</feature>
<dbReference type="EMBL" id="GL377587">
    <property type="protein sequence ID" value="EFJ25347.1"/>
    <property type="molecule type" value="Genomic_DNA"/>
</dbReference>
<dbReference type="Pfam" id="PF02179">
    <property type="entry name" value="BAG"/>
    <property type="match status" value="1"/>
</dbReference>
<dbReference type="Gramene" id="EFJ25347">
    <property type="protein sequence ID" value="EFJ25347"/>
    <property type="gene ID" value="SELMODRAFT_99632"/>
</dbReference>
<dbReference type="GO" id="GO:0051087">
    <property type="term" value="F:protein-folding chaperone binding"/>
    <property type="evidence" value="ECO:0000318"/>
    <property type="project" value="GO_Central"/>
</dbReference>
<dbReference type="PANTHER" id="PTHR12329">
    <property type="entry name" value="BCL2-ASSOCIATED ATHANOGENE"/>
    <property type="match status" value="1"/>
</dbReference>
<gene>
    <name evidence="5" type="ORF">SELMODRAFT_99632</name>
</gene>
<dbReference type="CDD" id="cd17054">
    <property type="entry name" value="Ubl_AtBAG1_like"/>
    <property type="match status" value="1"/>
</dbReference>
<keyword evidence="1" id="KW-0143">Chaperone</keyword>
<dbReference type="Gene3D" id="1.20.58.120">
    <property type="entry name" value="BAG domain"/>
    <property type="match status" value="1"/>
</dbReference>
<feature type="domain" description="Ubiquitin-like" evidence="3">
    <location>
        <begin position="36"/>
        <end position="106"/>
    </location>
</feature>
<dbReference type="SUPFAM" id="SSF63491">
    <property type="entry name" value="BAG domain"/>
    <property type="match status" value="1"/>
</dbReference>
<evidence type="ECO:0000259" key="4">
    <source>
        <dbReference type="PROSITE" id="PS51035"/>
    </source>
</evidence>
<dbReference type="SMART" id="SM00264">
    <property type="entry name" value="BAG"/>
    <property type="match status" value="1"/>
</dbReference>
<dbReference type="HOGENOM" id="CLU_043370_1_2_1"/>
<organism evidence="6">
    <name type="scientific">Selaginella moellendorffii</name>
    <name type="common">Spikemoss</name>
    <dbReference type="NCBI Taxonomy" id="88036"/>
    <lineage>
        <taxon>Eukaryota</taxon>
        <taxon>Viridiplantae</taxon>
        <taxon>Streptophyta</taxon>
        <taxon>Embryophyta</taxon>
        <taxon>Tracheophyta</taxon>
        <taxon>Lycopodiopsida</taxon>
        <taxon>Selaginellales</taxon>
        <taxon>Selaginellaceae</taxon>
        <taxon>Selaginella</taxon>
    </lineage>
</organism>
<dbReference type="GO" id="GO:0000774">
    <property type="term" value="F:adenyl-nucleotide exchange factor activity"/>
    <property type="evidence" value="ECO:0000318"/>
    <property type="project" value="GO_Central"/>
</dbReference>
<dbReference type="STRING" id="88036.D8RR70"/>
<name>D8RR70_SELML</name>
<dbReference type="AlphaFoldDB" id="D8RR70"/>
<dbReference type="InParanoid" id="D8RR70"/>
<feature type="domain" description="BAG" evidence="4">
    <location>
        <begin position="135"/>
        <end position="209"/>
    </location>
</feature>
<dbReference type="FunCoup" id="D8RR70">
    <property type="interactions" value="676"/>
</dbReference>